<dbReference type="GO" id="GO:0006265">
    <property type="term" value="P:DNA topological change"/>
    <property type="evidence" value="ECO:0007669"/>
    <property type="project" value="UniProtKB-UniRule"/>
</dbReference>
<dbReference type="InterPro" id="IPR001241">
    <property type="entry name" value="Topo_IIA"/>
</dbReference>
<feature type="binding site" evidence="10">
    <location>
        <position position="5"/>
    </location>
    <ligand>
        <name>ATP</name>
        <dbReference type="ChEBI" id="CHEBI:30616"/>
    </ligand>
</feature>
<comment type="subunit">
    <text evidence="10">Heterotetramer composed of ParC and ParE.</text>
</comment>
<proteinExistence type="inferred from homology"/>
<dbReference type="InterPro" id="IPR013506">
    <property type="entry name" value="Topo_IIA_bsu_dom2"/>
</dbReference>
<dbReference type="GO" id="GO:0007059">
    <property type="term" value="P:chromosome segregation"/>
    <property type="evidence" value="ECO:0007669"/>
    <property type="project" value="UniProtKB-UniRule"/>
</dbReference>
<dbReference type="Pfam" id="PF02518">
    <property type="entry name" value="HATPase_c"/>
    <property type="match status" value="1"/>
</dbReference>
<dbReference type="InterPro" id="IPR014721">
    <property type="entry name" value="Ribsml_uS5_D2-typ_fold_subgr"/>
</dbReference>
<keyword evidence="4 10" id="KW-0547">Nucleotide-binding</keyword>
<dbReference type="InterPro" id="IPR005737">
    <property type="entry name" value="TopoIV_B_Gneg"/>
</dbReference>
<dbReference type="Pfam" id="PF01751">
    <property type="entry name" value="Toprim"/>
    <property type="match status" value="1"/>
</dbReference>
<protein>
    <recommendedName>
        <fullName evidence="10">DNA topoisomerase 4 subunit B</fullName>
        <ecNumber evidence="10">5.6.2.2</ecNumber>
    </recommendedName>
    <alternativeName>
        <fullName evidence="10">Topoisomerase IV subunit B</fullName>
    </alternativeName>
</protein>
<dbReference type="PRINTS" id="PR01098">
    <property type="entry name" value="TOPISMRASE4B"/>
</dbReference>
<keyword evidence="6" id="KW-0460">Magnesium</keyword>
<keyword evidence="7 10" id="KW-0799">Topoisomerase</keyword>
<keyword evidence="9 10" id="KW-0413">Isomerase</keyword>
<dbReference type="Gene3D" id="3.30.565.10">
    <property type="entry name" value="Histidine kinase-like ATPase, C-terminal domain"/>
    <property type="match status" value="1"/>
</dbReference>
<feature type="site" description="Interaction with DNA" evidence="10">
    <location>
        <position position="500"/>
    </location>
</feature>
<dbReference type="PRINTS" id="PR00418">
    <property type="entry name" value="TPI2FAMILY"/>
</dbReference>
<comment type="catalytic activity">
    <reaction evidence="1 10">
        <text>ATP-dependent breakage, passage and rejoining of double-stranded DNA.</text>
        <dbReference type="EC" id="5.6.2.2"/>
    </reaction>
</comment>
<comment type="similarity">
    <text evidence="10">Belongs to the type II topoisomerase family. ParE type 1 subfamily.</text>
</comment>
<evidence type="ECO:0000256" key="1">
    <source>
        <dbReference type="ARBA" id="ARBA00000185"/>
    </source>
</evidence>
<accession>A0A7S6ZT06</accession>
<keyword evidence="13" id="KW-1185">Reference proteome</keyword>
<dbReference type="InterPro" id="IPR020568">
    <property type="entry name" value="Ribosomal_Su5_D2-typ_SF"/>
</dbReference>
<reference evidence="12 13" key="1">
    <citation type="submission" date="2020-10" db="EMBL/GenBank/DDBJ databases">
        <title>complete genome sequencing of Lysobacter sp. H21R20.</title>
        <authorList>
            <person name="Bae J.-W."/>
            <person name="Lee S.-Y."/>
        </authorList>
    </citation>
    <scope>NUCLEOTIDE SEQUENCE [LARGE SCALE GENOMIC DNA]</scope>
    <source>
        <strain evidence="12 13">H21R20</strain>
    </source>
</reference>
<feature type="binding site" evidence="10">
    <location>
        <position position="337"/>
    </location>
    <ligand>
        <name>ATP</name>
        <dbReference type="ChEBI" id="CHEBI:30616"/>
    </ligand>
</feature>
<evidence type="ECO:0000256" key="10">
    <source>
        <dbReference type="HAMAP-Rule" id="MF_00938"/>
    </source>
</evidence>
<evidence type="ECO:0000256" key="3">
    <source>
        <dbReference type="ARBA" id="ARBA00022723"/>
    </source>
</evidence>
<comment type="cofactor">
    <cofactor evidence="2">
        <name>Mg(2+)</name>
        <dbReference type="ChEBI" id="CHEBI:18420"/>
    </cofactor>
</comment>
<dbReference type="GO" id="GO:0005524">
    <property type="term" value="F:ATP binding"/>
    <property type="evidence" value="ECO:0007669"/>
    <property type="project" value="UniProtKB-UniRule"/>
</dbReference>
<gene>
    <name evidence="10 12" type="primary">parE</name>
    <name evidence="12" type="ORF">INQ41_03945</name>
</gene>
<dbReference type="InterPro" id="IPR006171">
    <property type="entry name" value="TOPRIM_dom"/>
</dbReference>
<evidence type="ECO:0000256" key="5">
    <source>
        <dbReference type="ARBA" id="ARBA00022840"/>
    </source>
</evidence>
<sequence>MNNRYDAADIEVLSGLDPVKRRPGMYTDTTRPNHLAQEVIDNAVDEALAGHARTIEVVMHADGSCEVSDDGRGMPVDIHPEEGVPGVELILTRLHAGGKFSNKNYTFSGGLHGVGVSVVNALSTRLDVTIKRDGIEQRMGFADGERVTELETLGSVGRRNTGTRLHFWPDPKYFDTPKFNLRALKHLLRAKAVLCPGLTVKLLDEATDERLEWHYADGLSDYLLDELRADHPARELLPPELFVGKLEKDSETVDWAVAWAPDGELVQESYVNLIPTAQHGTHVNGLRSGFTDALRGFCDVRSLLPRGVKLAPEDVWDRVAFVLSVKLLDPQFSGQTKERLSSRQTAGFVEAAAQDAFTLWLNQNVELGERIAQLAIERASARLKTEKQITRKKVTQGPALPGKLADCISQDLSRTELFLVEGDSAGGSARQARDKDFQAILPLRGKILNTWEVASGSVLASQEVHDIAVAIGCDPGKDDLSGLRYGKVVILADADSDGLHIATLLCALFLQHFPALVAAGHVFVAMPPLFRVDLGKQVFYALDEEEKRILLEKIEREKAERKKGSAGTVNVTRFKGLGEMNPSQLRESTIHPDTRRLVQLTVEEGTQTHALMDMLLARKRAGDRKAWLEDKGDLATLEV</sequence>
<feature type="site" description="Interaction with DNA" evidence="10">
    <location>
        <position position="449"/>
    </location>
</feature>
<dbReference type="CDD" id="cd16928">
    <property type="entry name" value="HATPase_GyrB-like"/>
    <property type="match status" value="1"/>
</dbReference>
<dbReference type="InterPro" id="IPR013759">
    <property type="entry name" value="Topo_IIA_B_C"/>
</dbReference>
<comment type="function">
    <text evidence="10">Topoisomerase IV is essential for chromosome segregation. It relaxes supercoiled DNA. Performs the decatenation events required during the replication of a circular DNA molecule.</text>
</comment>
<name>A0A7S6ZT06_9GAMM</name>
<dbReference type="GO" id="GO:0005694">
    <property type="term" value="C:chromosome"/>
    <property type="evidence" value="ECO:0007669"/>
    <property type="project" value="InterPro"/>
</dbReference>
<evidence type="ECO:0000256" key="4">
    <source>
        <dbReference type="ARBA" id="ARBA00022741"/>
    </source>
</evidence>
<feature type="site" description="Interaction with DNA" evidence="10">
    <location>
        <position position="624"/>
    </location>
</feature>
<dbReference type="GO" id="GO:0003677">
    <property type="term" value="F:DNA binding"/>
    <property type="evidence" value="ECO:0007669"/>
    <property type="project" value="UniProtKB-UniRule"/>
</dbReference>
<dbReference type="RefSeq" id="WP_193986401.1">
    <property type="nucleotide sequence ID" value="NZ_CP063656.1"/>
</dbReference>
<dbReference type="GO" id="GO:0046872">
    <property type="term" value="F:metal ion binding"/>
    <property type="evidence" value="ECO:0007669"/>
    <property type="project" value="UniProtKB-KW"/>
</dbReference>
<dbReference type="SMART" id="SM00387">
    <property type="entry name" value="HATPase_c"/>
    <property type="match status" value="1"/>
</dbReference>
<dbReference type="SUPFAM" id="SSF56719">
    <property type="entry name" value="Type II DNA topoisomerase"/>
    <property type="match status" value="1"/>
</dbReference>
<evidence type="ECO:0000313" key="12">
    <source>
        <dbReference type="EMBL" id="QOW20194.1"/>
    </source>
</evidence>
<dbReference type="Pfam" id="PF00204">
    <property type="entry name" value="DNA_gyraseB"/>
    <property type="match status" value="1"/>
</dbReference>
<feature type="binding site" evidence="10">
    <location>
        <position position="42"/>
    </location>
    <ligand>
        <name>ATP</name>
        <dbReference type="ChEBI" id="CHEBI:30616"/>
    </ligand>
</feature>
<dbReference type="FunFam" id="3.40.50.670:FF:000003">
    <property type="entry name" value="DNA topoisomerase 4 subunit B"/>
    <property type="match status" value="1"/>
</dbReference>
<dbReference type="Proteomes" id="UP000594059">
    <property type="component" value="Chromosome"/>
</dbReference>
<organism evidence="12 13">
    <name type="scientific">Novilysobacter ciconiae</name>
    <dbReference type="NCBI Taxonomy" id="2781022"/>
    <lineage>
        <taxon>Bacteria</taxon>
        <taxon>Pseudomonadati</taxon>
        <taxon>Pseudomonadota</taxon>
        <taxon>Gammaproteobacteria</taxon>
        <taxon>Lysobacterales</taxon>
        <taxon>Lysobacteraceae</taxon>
        <taxon>Novilysobacter</taxon>
    </lineage>
</organism>
<dbReference type="PROSITE" id="PS50880">
    <property type="entry name" value="TOPRIM"/>
    <property type="match status" value="1"/>
</dbReference>
<evidence type="ECO:0000259" key="11">
    <source>
        <dbReference type="PROSITE" id="PS50880"/>
    </source>
</evidence>
<dbReference type="PANTHER" id="PTHR45866">
    <property type="entry name" value="DNA GYRASE/TOPOISOMERASE SUBUNIT B"/>
    <property type="match status" value="1"/>
</dbReference>
<dbReference type="PANTHER" id="PTHR45866:SF4">
    <property type="entry name" value="DNA TOPOISOMERASE 4 SUBUNIT B"/>
    <property type="match status" value="1"/>
</dbReference>
<keyword evidence="8 10" id="KW-0238">DNA-binding</keyword>
<feature type="binding site" evidence="10">
    <location>
        <begin position="110"/>
        <end position="116"/>
    </location>
    <ligand>
        <name>ATP</name>
        <dbReference type="ChEBI" id="CHEBI:30616"/>
    </ligand>
</feature>
<evidence type="ECO:0000256" key="7">
    <source>
        <dbReference type="ARBA" id="ARBA00023029"/>
    </source>
</evidence>
<dbReference type="EMBL" id="CP063656">
    <property type="protein sequence ID" value="QOW20194.1"/>
    <property type="molecule type" value="Genomic_DNA"/>
</dbReference>
<evidence type="ECO:0000256" key="2">
    <source>
        <dbReference type="ARBA" id="ARBA00001946"/>
    </source>
</evidence>
<dbReference type="GO" id="GO:0003918">
    <property type="term" value="F:DNA topoisomerase type II (double strand cut, ATP-hydrolyzing) activity"/>
    <property type="evidence" value="ECO:0007669"/>
    <property type="project" value="UniProtKB-UniRule"/>
</dbReference>
<dbReference type="Pfam" id="PF00986">
    <property type="entry name" value="DNA_gyraseB_C"/>
    <property type="match status" value="1"/>
</dbReference>
<dbReference type="AlphaFoldDB" id="A0A7S6ZT06"/>
<evidence type="ECO:0000313" key="13">
    <source>
        <dbReference type="Proteomes" id="UP000594059"/>
    </source>
</evidence>
<dbReference type="KEGG" id="lcic:INQ41_03945"/>
<dbReference type="InterPro" id="IPR036890">
    <property type="entry name" value="HATPase_C_sf"/>
</dbReference>
<dbReference type="InterPro" id="IPR018522">
    <property type="entry name" value="TopoIIA_CS"/>
</dbReference>
<dbReference type="EC" id="5.6.2.2" evidence="10"/>
<dbReference type="HAMAP" id="MF_00938">
    <property type="entry name" value="ParE_type1"/>
    <property type="match status" value="1"/>
</dbReference>
<dbReference type="SMART" id="SM00433">
    <property type="entry name" value="TOP2c"/>
    <property type="match status" value="1"/>
</dbReference>
<dbReference type="Gene3D" id="3.30.230.10">
    <property type="match status" value="1"/>
</dbReference>
<feature type="domain" description="Toprim" evidence="11">
    <location>
        <begin position="415"/>
        <end position="528"/>
    </location>
</feature>
<dbReference type="InterPro" id="IPR003594">
    <property type="entry name" value="HATPase_dom"/>
</dbReference>
<keyword evidence="3" id="KW-0479">Metal-binding</keyword>
<dbReference type="SUPFAM" id="SSF54211">
    <property type="entry name" value="Ribosomal protein S5 domain 2-like"/>
    <property type="match status" value="1"/>
</dbReference>
<dbReference type="InterPro" id="IPR013760">
    <property type="entry name" value="Topo_IIA-like_dom_sf"/>
</dbReference>
<dbReference type="FunFam" id="3.30.565.10:FF:000002">
    <property type="entry name" value="DNA gyrase subunit B"/>
    <property type="match status" value="1"/>
</dbReference>
<evidence type="ECO:0000256" key="8">
    <source>
        <dbReference type="ARBA" id="ARBA00023125"/>
    </source>
</evidence>
<dbReference type="InterPro" id="IPR002288">
    <property type="entry name" value="DNA_gyrase_B_C"/>
</dbReference>
<dbReference type="SUPFAM" id="SSF55874">
    <property type="entry name" value="ATPase domain of HSP90 chaperone/DNA topoisomerase II/histidine kinase"/>
    <property type="match status" value="1"/>
</dbReference>
<dbReference type="PROSITE" id="PS00177">
    <property type="entry name" value="TOPOISOMERASE_II"/>
    <property type="match status" value="1"/>
</dbReference>
<feature type="binding site" evidence="10">
    <location>
        <position position="69"/>
    </location>
    <ligand>
        <name>ATP</name>
        <dbReference type="ChEBI" id="CHEBI:30616"/>
    </ligand>
</feature>
<keyword evidence="5 10" id="KW-0067">ATP-binding</keyword>
<evidence type="ECO:0000256" key="9">
    <source>
        <dbReference type="ARBA" id="ARBA00023235"/>
    </source>
</evidence>
<evidence type="ECO:0000256" key="6">
    <source>
        <dbReference type="ARBA" id="ARBA00022842"/>
    </source>
</evidence>
<dbReference type="CDD" id="cd00822">
    <property type="entry name" value="TopoII_Trans_DNA_gyrase"/>
    <property type="match status" value="1"/>
</dbReference>
<dbReference type="Gene3D" id="3.40.50.670">
    <property type="match status" value="1"/>
</dbReference>
<dbReference type="NCBIfam" id="TIGR01055">
    <property type="entry name" value="parE_Gneg"/>
    <property type="match status" value="1"/>
</dbReference>